<comment type="similarity">
    <text evidence="1">Belongs to the Gfa family.</text>
</comment>
<dbReference type="EMBL" id="JANUHA010000029">
    <property type="protein sequence ID" value="MCS0599418.1"/>
    <property type="molecule type" value="Genomic_DNA"/>
</dbReference>
<dbReference type="SUPFAM" id="SSF51316">
    <property type="entry name" value="Mss4-like"/>
    <property type="match status" value="1"/>
</dbReference>
<accession>A0ABT2AUP5</accession>
<evidence type="ECO:0000259" key="4">
    <source>
        <dbReference type="PROSITE" id="PS51891"/>
    </source>
</evidence>
<comment type="caution">
    <text evidence="5">The sequence shown here is derived from an EMBL/GenBank/DDBJ whole genome shotgun (WGS) entry which is preliminary data.</text>
</comment>
<reference evidence="5 6" key="1">
    <citation type="submission" date="2022-08" db="EMBL/GenBank/DDBJ databases">
        <title>Reclassification of Massilia species as members of the genera Telluria, Duganella, Pseudoduganella, Mokoshia gen. nov. and Zemynaea gen. nov. using orthogonal and non-orthogonal genome-based approaches.</title>
        <authorList>
            <person name="Bowman J.P."/>
        </authorList>
    </citation>
    <scope>NUCLEOTIDE SEQUENCE [LARGE SCALE GENOMIC DNA]</scope>
    <source>
        <strain evidence="5 6">JCM 31661</strain>
    </source>
</reference>
<dbReference type="RefSeq" id="WP_258830415.1">
    <property type="nucleotide sequence ID" value="NZ_JANUHA010000029.1"/>
</dbReference>
<organism evidence="5 6">
    <name type="scientific">Massilia agri</name>
    <dbReference type="NCBI Taxonomy" id="1886785"/>
    <lineage>
        <taxon>Bacteria</taxon>
        <taxon>Pseudomonadati</taxon>
        <taxon>Pseudomonadota</taxon>
        <taxon>Betaproteobacteria</taxon>
        <taxon>Burkholderiales</taxon>
        <taxon>Oxalobacteraceae</taxon>
        <taxon>Telluria group</taxon>
        <taxon>Massilia</taxon>
    </lineage>
</organism>
<protein>
    <submittedName>
        <fullName evidence="5">GFA family protein</fullName>
    </submittedName>
</protein>
<feature type="domain" description="CENP-V/GFA" evidence="4">
    <location>
        <begin position="4"/>
        <end position="123"/>
    </location>
</feature>
<evidence type="ECO:0000313" key="5">
    <source>
        <dbReference type="EMBL" id="MCS0599418.1"/>
    </source>
</evidence>
<dbReference type="PANTHER" id="PTHR28620">
    <property type="entry name" value="CENTROMERE PROTEIN V"/>
    <property type="match status" value="1"/>
</dbReference>
<dbReference type="InterPro" id="IPR006913">
    <property type="entry name" value="CENP-V/GFA"/>
</dbReference>
<proteinExistence type="inferred from homology"/>
<dbReference type="Proteomes" id="UP001206572">
    <property type="component" value="Unassembled WGS sequence"/>
</dbReference>
<gene>
    <name evidence="5" type="ORF">NX780_24015</name>
</gene>
<dbReference type="PROSITE" id="PS51891">
    <property type="entry name" value="CENP_V_GFA"/>
    <property type="match status" value="1"/>
</dbReference>
<dbReference type="InterPro" id="IPR011057">
    <property type="entry name" value="Mss4-like_sf"/>
</dbReference>
<keyword evidence="6" id="KW-1185">Reference proteome</keyword>
<dbReference type="Gene3D" id="2.170.150.70">
    <property type="match status" value="1"/>
</dbReference>
<evidence type="ECO:0000256" key="1">
    <source>
        <dbReference type="ARBA" id="ARBA00005495"/>
    </source>
</evidence>
<keyword evidence="3" id="KW-0862">Zinc</keyword>
<sequence length="132" mass="14523">MKTRDGSCHCGSVQFEVDIDLAAGTIKCNCTICSKMRFWAAQVPSSRFRLRGGADSLREYRYHTRRDAHYFCGNCGVNVFSTGESAALGAFYAVAVVCLDDVPPEELLAAPVRYLDGRNDNWVTPPAETGHL</sequence>
<keyword evidence="2" id="KW-0479">Metal-binding</keyword>
<dbReference type="Pfam" id="PF04828">
    <property type="entry name" value="GFA"/>
    <property type="match status" value="1"/>
</dbReference>
<evidence type="ECO:0000256" key="3">
    <source>
        <dbReference type="ARBA" id="ARBA00022833"/>
    </source>
</evidence>
<evidence type="ECO:0000256" key="2">
    <source>
        <dbReference type="ARBA" id="ARBA00022723"/>
    </source>
</evidence>
<evidence type="ECO:0000313" key="6">
    <source>
        <dbReference type="Proteomes" id="UP001206572"/>
    </source>
</evidence>
<dbReference type="PANTHER" id="PTHR28620:SF1">
    <property type="entry name" value="CENP-V_GFA DOMAIN-CONTAINING PROTEIN"/>
    <property type="match status" value="1"/>
</dbReference>
<name>A0ABT2AUP5_9BURK</name>
<dbReference type="InterPro" id="IPR052355">
    <property type="entry name" value="CENP-V-like"/>
</dbReference>